<gene>
    <name evidence="11" type="ORF">AAF712_014875</name>
</gene>
<keyword evidence="6 9" id="KW-0560">Oxidoreductase</keyword>
<keyword evidence="5 9" id="KW-0479">Metal-binding</keyword>
<evidence type="ECO:0008006" key="13">
    <source>
        <dbReference type="Google" id="ProtNLM"/>
    </source>
</evidence>
<evidence type="ECO:0000313" key="12">
    <source>
        <dbReference type="Proteomes" id="UP001437256"/>
    </source>
</evidence>
<evidence type="ECO:0000256" key="9">
    <source>
        <dbReference type="RuleBase" id="RU000461"/>
    </source>
</evidence>
<comment type="caution">
    <text evidence="11">The sequence shown here is derived from an EMBL/GenBank/DDBJ whole genome shotgun (WGS) entry which is preliminary data.</text>
</comment>
<evidence type="ECO:0000313" key="11">
    <source>
        <dbReference type="EMBL" id="KAL0058448.1"/>
    </source>
</evidence>
<proteinExistence type="inferred from homology"/>
<organism evidence="11 12">
    <name type="scientific">Marasmius tenuissimus</name>
    <dbReference type="NCBI Taxonomy" id="585030"/>
    <lineage>
        <taxon>Eukaryota</taxon>
        <taxon>Fungi</taxon>
        <taxon>Dikarya</taxon>
        <taxon>Basidiomycota</taxon>
        <taxon>Agaricomycotina</taxon>
        <taxon>Agaricomycetes</taxon>
        <taxon>Agaricomycetidae</taxon>
        <taxon>Agaricales</taxon>
        <taxon>Marasmiineae</taxon>
        <taxon>Marasmiaceae</taxon>
        <taxon>Marasmius</taxon>
    </lineage>
</organism>
<dbReference type="InterPro" id="IPR002401">
    <property type="entry name" value="Cyt_P450_E_grp-I"/>
</dbReference>
<dbReference type="InterPro" id="IPR001128">
    <property type="entry name" value="Cyt_P450"/>
</dbReference>
<keyword evidence="4 9" id="KW-0349">Heme</keyword>
<evidence type="ECO:0000256" key="8">
    <source>
        <dbReference type="ARBA" id="ARBA00023033"/>
    </source>
</evidence>
<feature type="signal peptide" evidence="10">
    <location>
        <begin position="1"/>
        <end position="19"/>
    </location>
</feature>
<dbReference type="PRINTS" id="PR00385">
    <property type="entry name" value="P450"/>
</dbReference>
<name>A0ABR2ZAW2_9AGAR</name>
<protein>
    <recommendedName>
        <fullName evidence="13">Cytochrome P450</fullName>
    </recommendedName>
</protein>
<dbReference type="InterPro" id="IPR036396">
    <property type="entry name" value="Cyt_P450_sf"/>
</dbReference>
<dbReference type="Gene3D" id="1.10.630.10">
    <property type="entry name" value="Cytochrome P450"/>
    <property type="match status" value="1"/>
</dbReference>
<dbReference type="Proteomes" id="UP001437256">
    <property type="component" value="Unassembled WGS sequence"/>
</dbReference>
<evidence type="ECO:0000256" key="4">
    <source>
        <dbReference type="ARBA" id="ARBA00022617"/>
    </source>
</evidence>
<dbReference type="PANTHER" id="PTHR46300:SF7">
    <property type="entry name" value="P450, PUTATIVE (EUROFUNG)-RELATED"/>
    <property type="match status" value="1"/>
</dbReference>
<dbReference type="PRINTS" id="PR00463">
    <property type="entry name" value="EP450I"/>
</dbReference>
<dbReference type="InterPro" id="IPR050364">
    <property type="entry name" value="Cytochrome_P450_fung"/>
</dbReference>
<feature type="chain" id="PRO_5045791144" description="Cytochrome P450" evidence="10">
    <location>
        <begin position="20"/>
        <end position="487"/>
    </location>
</feature>
<evidence type="ECO:0000256" key="3">
    <source>
        <dbReference type="ARBA" id="ARBA00010617"/>
    </source>
</evidence>
<dbReference type="Pfam" id="PF00067">
    <property type="entry name" value="p450"/>
    <property type="match status" value="1"/>
</dbReference>
<comment type="similarity">
    <text evidence="3 9">Belongs to the cytochrome P450 family.</text>
</comment>
<keyword evidence="12" id="KW-1185">Reference proteome</keyword>
<comment type="pathway">
    <text evidence="2">Secondary metabolite biosynthesis.</text>
</comment>
<dbReference type="PANTHER" id="PTHR46300">
    <property type="entry name" value="P450, PUTATIVE (EUROFUNG)-RELATED-RELATED"/>
    <property type="match status" value="1"/>
</dbReference>
<comment type="cofactor">
    <cofactor evidence="1">
        <name>heme</name>
        <dbReference type="ChEBI" id="CHEBI:30413"/>
    </cofactor>
</comment>
<evidence type="ECO:0000256" key="6">
    <source>
        <dbReference type="ARBA" id="ARBA00023002"/>
    </source>
</evidence>
<dbReference type="SUPFAM" id="SSF48264">
    <property type="entry name" value="Cytochrome P450"/>
    <property type="match status" value="1"/>
</dbReference>
<keyword evidence="10" id="KW-0732">Signal</keyword>
<evidence type="ECO:0000256" key="7">
    <source>
        <dbReference type="ARBA" id="ARBA00023004"/>
    </source>
</evidence>
<accession>A0ABR2ZAW2</accession>
<evidence type="ECO:0000256" key="5">
    <source>
        <dbReference type="ARBA" id="ARBA00022723"/>
    </source>
</evidence>
<dbReference type="PROSITE" id="PS00086">
    <property type="entry name" value="CYTOCHROME_P450"/>
    <property type="match status" value="1"/>
</dbReference>
<dbReference type="CDD" id="cd11065">
    <property type="entry name" value="CYP64-like"/>
    <property type="match status" value="1"/>
</dbReference>
<reference evidence="11 12" key="1">
    <citation type="submission" date="2024-05" db="EMBL/GenBank/DDBJ databases">
        <title>A draft genome resource for the thread blight pathogen Marasmius tenuissimus strain MS-2.</title>
        <authorList>
            <person name="Yulfo-Soto G.E."/>
            <person name="Baruah I.K."/>
            <person name="Amoako-Attah I."/>
            <person name="Bukari Y."/>
            <person name="Meinhardt L.W."/>
            <person name="Bailey B.A."/>
            <person name="Cohen S.P."/>
        </authorList>
    </citation>
    <scope>NUCLEOTIDE SEQUENCE [LARGE SCALE GENOMIC DNA]</scope>
    <source>
        <strain evidence="11 12">MS-2</strain>
    </source>
</reference>
<keyword evidence="7 9" id="KW-0408">Iron</keyword>
<evidence type="ECO:0000256" key="2">
    <source>
        <dbReference type="ARBA" id="ARBA00005179"/>
    </source>
</evidence>
<evidence type="ECO:0000256" key="10">
    <source>
        <dbReference type="SAM" id="SignalP"/>
    </source>
</evidence>
<sequence length="487" mass="55583">MHELAWAIVILIALAFVYSRNSSQPPFPPGPTGLPLLGVIRSDHPKTEAWKTYAEWGRLYSSNGLISFDILGRRILVVNSKAVADSLFTKRSANYNDRPFLTFACQIMRREKSLFLSSYNDRCKMYRRLMQQAFNPNSSQLYWNIQEDVGRKTIDRILQTPEKFVQHLRWNAGFVTMEVAYGYTIQDEDDHFVAIAEEASKIISAVTEPGKWLVDSVPILRYLPDWFPGAEFKRQTNEWSRHLHNMALEPHGWVKDQIKTGIAFPSFTAQLLQDSNGELTSDSELEDIVLWSAGALYAAGTDTTVSVMKNFFFCMMLYPDVQSRGQEEIDRFMHEENRLPSLKDWSRGALPFVTSIVQEVLRRHPAAPLGIPHATTHEDIYEGYYIPKKVTIIGNIWAMLHDESVYPQPDTFDPDGYSGKGGRKIEDDPRSIVFGFGRRICPGRYIAEASIWIQIATALACLQIDKPDGEEPEVAFTSGVLRYKYHH</sequence>
<dbReference type="InterPro" id="IPR017972">
    <property type="entry name" value="Cyt_P450_CS"/>
</dbReference>
<keyword evidence="8 9" id="KW-0503">Monooxygenase</keyword>
<dbReference type="EMBL" id="JBBXMP010000313">
    <property type="protein sequence ID" value="KAL0058448.1"/>
    <property type="molecule type" value="Genomic_DNA"/>
</dbReference>
<evidence type="ECO:0000256" key="1">
    <source>
        <dbReference type="ARBA" id="ARBA00001971"/>
    </source>
</evidence>